<keyword evidence="2" id="KW-0677">Repeat</keyword>
<feature type="region of interest" description="Disordered" evidence="7">
    <location>
        <begin position="1"/>
        <end position="75"/>
    </location>
</feature>
<keyword evidence="6" id="KW-0507">mRNA processing</keyword>
<comment type="subcellular location">
    <subcellularLocation>
        <location evidence="6">Nucleus</location>
    </subcellularLocation>
</comment>
<dbReference type="AlphaFoldDB" id="A0AAD5VHA6"/>
<dbReference type="InterPro" id="IPR055440">
    <property type="entry name" value="Beta-prop_WDR90_4th"/>
</dbReference>
<gene>
    <name evidence="9" type="ORF">NP233_g11242</name>
</gene>
<evidence type="ECO:0000313" key="9">
    <source>
        <dbReference type="EMBL" id="KAJ3559529.1"/>
    </source>
</evidence>
<feature type="compositionally biased region" description="Polar residues" evidence="7">
    <location>
        <begin position="572"/>
        <end position="582"/>
    </location>
</feature>
<protein>
    <recommendedName>
        <fullName evidence="4 6">Polyadenylation factor subunit 2</fullName>
    </recommendedName>
</protein>
<dbReference type="InterPro" id="IPR015943">
    <property type="entry name" value="WD40/YVTN_repeat-like_dom_sf"/>
</dbReference>
<evidence type="ECO:0000256" key="5">
    <source>
        <dbReference type="PROSITE-ProRule" id="PRU00221"/>
    </source>
</evidence>
<comment type="function">
    <text evidence="3">Required for 3'-end cleavage and polyadenylation of pre-mRNAs. Also involved in chromosome segregation where it has a role in chromosome attachment to the mitotic spindle.</text>
</comment>
<feature type="compositionally biased region" description="Low complexity" evidence="7">
    <location>
        <begin position="511"/>
        <end position="521"/>
    </location>
</feature>
<dbReference type="GO" id="GO:0005847">
    <property type="term" value="C:mRNA cleavage and polyadenylation specificity factor complex"/>
    <property type="evidence" value="ECO:0007669"/>
    <property type="project" value="TreeGrafter"/>
</dbReference>
<feature type="repeat" description="WD" evidence="5">
    <location>
        <begin position="287"/>
        <end position="328"/>
    </location>
</feature>
<reference evidence="9" key="1">
    <citation type="submission" date="2022-07" db="EMBL/GenBank/DDBJ databases">
        <title>Genome Sequence of Leucocoprinus birnbaumii.</title>
        <authorList>
            <person name="Buettner E."/>
        </authorList>
    </citation>
    <scope>NUCLEOTIDE SEQUENCE</scope>
    <source>
        <strain evidence="9">VT141</strain>
    </source>
</reference>
<name>A0AAD5VHA6_9AGAR</name>
<evidence type="ECO:0000256" key="1">
    <source>
        <dbReference type="ARBA" id="ARBA00022574"/>
    </source>
</evidence>
<feature type="compositionally biased region" description="Low complexity" evidence="7">
    <location>
        <begin position="25"/>
        <end position="37"/>
    </location>
</feature>
<dbReference type="EMBL" id="JANIEX010001300">
    <property type="protein sequence ID" value="KAJ3559529.1"/>
    <property type="molecule type" value="Genomic_DNA"/>
</dbReference>
<dbReference type="SUPFAM" id="SSF50978">
    <property type="entry name" value="WD40 repeat-like"/>
    <property type="match status" value="1"/>
</dbReference>
<dbReference type="PANTHER" id="PTHR22836:SF0">
    <property type="entry name" value="PRE-MRNA 3' END PROCESSING PROTEIN WDR33"/>
    <property type="match status" value="1"/>
</dbReference>
<evidence type="ECO:0000256" key="2">
    <source>
        <dbReference type="ARBA" id="ARBA00022737"/>
    </source>
</evidence>
<feature type="region of interest" description="Disordered" evidence="7">
    <location>
        <begin position="478"/>
        <end position="702"/>
    </location>
</feature>
<dbReference type="GO" id="GO:0031124">
    <property type="term" value="P:mRNA 3'-end processing"/>
    <property type="evidence" value="ECO:0007669"/>
    <property type="project" value="UniProtKB-UniRule"/>
</dbReference>
<dbReference type="PRINTS" id="PR00320">
    <property type="entry name" value="GPROTEINBRPT"/>
</dbReference>
<sequence length="702" mass="76054">MKAVKPNGLGNKHSQIPPAESPVRSSSQLAESMASSLPLLLPQKAVSQPQGTPHLEWKPKRYLSDPQPPPQDESKLQEEALANARLMIDGKLIKKTRPRRTVDYNGGMGRWALLRRLRPSPHYTPYLRPAIPYIVDLLPPKAYPDNCSTSLCTKFIHTSTNKIRYPVNVVLWTPEGRRVLTGSTSGEFTLWNGLTFNFETILQAHDTAICAMTFNHSGSYLASADKSGVIKYFEPNMNNLTAWQGSNSREAIRDISFSPDDQRFATASDDSSIRIWSFAESRVESVLTGHGWDVKCAQWHPTKGLIVSGSKDNLIKFWDPRTSTCLSTLHPHKNTIQALSWSPNGNLVASASRDQTVRVFDIRAMKEFRVLKGHKKEVCSVAWHPFHPILVSGGSEGSILHWDLSTPTPPSTLDPTTTTSSAIPTPTTSLASLISAASSPRANLSQAHDSNVWSLAYHPLGHLLVTASNDQTTRFWSRERPGEATSVEKPSDVVDLSGQDDDDDVFVPGFGAASGVGQSSSIGGGGQSSSYNTGGSGGGGYGRNSWGGKDEDDSHYRQSSSTMGGSMENGYANRNSGGNQYNDVGPNDDFIPGFGNASSSSGPTEPPNRSAPSQYRDQDMYGGAGGGSSMMQDEFGRDIPMGGGGVMNGRDGRDRDRDRDPRDRGERDGRDRDGDWGRGGGGGGGANGYGRSGRWGSRRGRY</sequence>
<keyword evidence="6" id="KW-0539">Nucleus</keyword>
<feature type="domain" description="WDR90 4th beta-propeller" evidence="8">
    <location>
        <begin position="252"/>
        <end position="379"/>
    </location>
</feature>
<keyword evidence="1 5" id="KW-0853">WD repeat</keyword>
<dbReference type="InterPro" id="IPR036322">
    <property type="entry name" value="WD40_repeat_dom_sf"/>
</dbReference>
<proteinExistence type="predicted"/>
<dbReference type="InterPro" id="IPR020472">
    <property type="entry name" value="WD40_PAC1"/>
</dbReference>
<dbReference type="Gene3D" id="2.130.10.10">
    <property type="entry name" value="YVTN repeat-like/Quinoprotein amine dehydrogenase"/>
    <property type="match status" value="3"/>
</dbReference>
<feature type="repeat" description="WD" evidence="5">
    <location>
        <begin position="445"/>
        <end position="477"/>
    </location>
</feature>
<feature type="repeat" description="WD" evidence="5">
    <location>
        <begin position="245"/>
        <end position="286"/>
    </location>
</feature>
<dbReference type="CDD" id="cd00200">
    <property type="entry name" value="WD40"/>
    <property type="match status" value="1"/>
</dbReference>
<organism evidence="9 10">
    <name type="scientific">Leucocoprinus birnbaumii</name>
    <dbReference type="NCBI Taxonomy" id="56174"/>
    <lineage>
        <taxon>Eukaryota</taxon>
        <taxon>Fungi</taxon>
        <taxon>Dikarya</taxon>
        <taxon>Basidiomycota</taxon>
        <taxon>Agaricomycotina</taxon>
        <taxon>Agaricomycetes</taxon>
        <taxon>Agaricomycetidae</taxon>
        <taxon>Agaricales</taxon>
        <taxon>Agaricineae</taxon>
        <taxon>Agaricaceae</taxon>
        <taxon>Leucocoprinus</taxon>
    </lineage>
</organism>
<evidence type="ECO:0000256" key="7">
    <source>
        <dbReference type="SAM" id="MobiDB-lite"/>
    </source>
</evidence>
<accession>A0AAD5VHA6</accession>
<evidence type="ECO:0000256" key="4">
    <source>
        <dbReference type="ARBA" id="ARBA00026154"/>
    </source>
</evidence>
<feature type="compositionally biased region" description="Gly residues" evidence="7">
    <location>
        <begin position="677"/>
        <end position="693"/>
    </location>
</feature>
<feature type="repeat" description="WD" evidence="5">
    <location>
        <begin position="371"/>
        <end position="412"/>
    </location>
</feature>
<dbReference type="Pfam" id="PF23342">
    <property type="entry name" value="WDR90_beta-prop_4th"/>
    <property type="match status" value="1"/>
</dbReference>
<dbReference type="InterPro" id="IPR045245">
    <property type="entry name" value="Pfs2-like"/>
</dbReference>
<dbReference type="Proteomes" id="UP001213000">
    <property type="component" value="Unassembled WGS sequence"/>
</dbReference>
<evidence type="ECO:0000256" key="3">
    <source>
        <dbReference type="ARBA" id="ARBA00025498"/>
    </source>
</evidence>
<dbReference type="PANTHER" id="PTHR22836">
    <property type="entry name" value="WD40 REPEAT PROTEIN"/>
    <property type="match status" value="1"/>
</dbReference>
<dbReference type="PROSITE" id="PS50294">
    <property type="entry name" value="WD_REPEATS_REGION"/>
    <property type="match status" value="5"/>
</dbReference>
<dbReference type="Pfam" id="PF00400">
    <property type="entry name" value="WD40"/>
    <property type="match status" value="2"/>
</dbReference>
<evidence type="ECO:0000256" key="6">
    <source>
        <dbReference type="RuleBase" id="RU369034"/>
    </source>
</evidence>
<evidence type="ECO:0000313" key="10">
    <source>
        <dbReference type="Proteomes" id="UP001213000"/>
    </source>
</evidence>
<keyword evidence="10" id="KW-1185">Reference proteome</keyword>
<dbReference type="InterPro" id="IPR001680">
    <property type="entry name" value="WD40_rpt"/>
</dbReference>
<dbReference type="PROSITE" id="PS50082">
    <property type="entry name" value="WD_REPEATS_2"/>
    <property type="match status" value="5"/>
</dbReference>
<feature type="compositionally biased region" description="Basic and acidic residues" evidence="7">
    <location>
        <begin position="650"/>
        <end position="676"/>
    </location>
</feature>
<dbReference type="SMART" id="SM00320">
    <property type="entry name" value="WD40"/>
    <property type="match status" value="7"/>
</dbReference>
<feature type="repeat" description="WD" evidence="5">
    <location>
        <begin position="329"/>
        <end position="370"/>
    </location>
</feature>
<evidence type="ECO:0000259" key="8">
    <source>
        <dbReference type="Pfam" id="PF23342"/>
    </source>
</evidence>
<comment type="caution">
    <text evidence="9">The sequence shown here is derived from an EMBL/GenBank/DDBJ whole genome shotgun (WGS) entry which is preliminary data.</text>
</comment>